<evidence type="ECO:0000256" key="4">
    <source>
        <dbReference type="SAM" id="MobiDB-lite"/>
    </source>
</evidence>
<keyword evidence="6" id="KW-1185">Reference proteome</keyword>
<dbReference type="InterPro" id="IPR040356">
    <property type="entry name" value="SPEAR"/>
</dbReference>
<keyword evidence="1" id="KW-0678">Repressor</keyword>
<evidence type="ECO:0000256" key="1">
    <source>
        <dbReference type="ARBA" id="ARBA00022491"/>
    </source>
</evidence>
<comment type="caution">
    <text evidence="5">The sequence shown here is derived from an EMBL/GenBank/DDBJ whole genome shotgun (WGS) entry which is preliminary data.</text>
</comment>
<feature type="region of interest" description="Disordered" evidence="4">
    <location>
        <begin position="1"/>
        <end position="35"/>
    </location>
</feature>
<dbReference type="AlphaFoldDB" id="A0AAN9Q0U1"/>
<dbReference type="PANTHER" id="PTHR33388">
    <property type="entry name" value="OS01G0212500 PROTEIN"/>
    <property type="match status" value="1"/>
</dbReference>
<evidence type="ECO:0000313" key="6">
    <source>
        <dbReference type="Proteomes" id="UP001359559"/>
    </source>
</evidence>
<evidence type="ECO:0000256" key="3">
    <source>
        <dbReference type="ARBA" id="ARBA00023163"/>
    </source>
</evidence>
<name>A0AAN9Q0U1_CLITE</name>
<feature type="compositionally biased region" description="Basic residues" evidence="4">
    <location>
        <begin position="22"/>
        <end position="32"/>
    </location>
</feature>
<sequence length="265" mass="29404">MAQKDKTMKRSRNGGGGTRVVGTKRPKQRKVPQRGLGVAQLEKIRLEEELKMRAAIATTAIAPPYNFPQPYPNFIHSNQPSSPISMPLCIMSGGFKPQQYGLPVIQNTSMPQSWSSNFDLQNKSMGMDLGLRSVSSFCCEPNPIRSFPNWANRTQYLQHPSSSMVTISTGTSKVLHSTIEHLSKQNYNGCHAPMKAEEMMIGNKRSNPFSLDVPPMSSFNFKPPTFGVPIQRNEAISSKNESGFNMDVGNLSFKLVQLKLINIAL</sequence>
<dbReference type="EMBL" id="JAYKXN010000001">
    <property type="protein sequence ID" value="KAK7317732.1"/>
    <property type="molecule type" value="Genomic_DNA"/>
</dbReference>
<dbReference type="PANTHER" id="PTHR33388:SF1">
    <property type="entry name" value="PROTEIN SPEAR2"/>
    <property type="match status" value="1"/>
</dbReference>
<keyword evidence="3" id="KW-0804">Transcription</keyword>
<accession>A0AAN9Q0U1</accession>
<proteinExistence type="predicted"/>
<keyword evidence="2" id="KW-0805">Transcription regulation</keyword>
<reference evidence="5 6" key="1">
    <citation type="submission" date="2024-01" db="EMBL/GenBank/DDBJ databases">
        <title>The genomes of 5 underutilized Papilionoideae crops provide insights into root nodulation and disease resistance.</title>
        <authorList>
            <person name="Yuan L."/>
        </authorList>
    </citation>
    <scope>NUCLEOTIDE SEQUENCE [LARGE SCALE GENOMIC DNA]</scope>
    <source>
        <strain evidence="5">LY-2023</strain>
        <tissue evidence="5">Leaf</tissue>
    </source>
</reference>
<gene>
    <name evidence="5" type="ORF">RJT34_02202</name>
</gene>
<evidence type="ECO:0000313" key="5">
    <source>
        <dbReference type="EMBL" id="KAK7317732.1"/>
    </source>
</evidence>
<evidence type="ECO:0000256" key="2">
    <source>
        <dbReference type="ARBA" id="ARBA00023015"/>
    </source>
</evidence>
<dbReference type="Proteomes" id="UP001359559">
    <property type="component" value="Unassembled WGS sequence"/>
</dbReference>
<dbReference type="GO" id="GO:0003700">
    <property type="term" value="F:DNA-binding transcription factor activity"/>
    <property type="evidence" value="ECO:0007669"/>
    <property type="project" value="InterPro"/>
</dbReference>
<organism evidence="5 6">
    <name type="scientific">Clitoria ternatea</name>
    <name type="common">Butterfly pea</name>
    <dbReference type="NCBI Taxonomy" id="43366"/>
    <lineage>
        <taxon>Eukaryota</taxon>
        <taxon>Viridiplantae</taxon>
        <taxon>Streptophyta</taxon>
        <taxon>Embryophyta</taxon>
        <taxon>Tracheophyta</taxon>
        <taxon>Spermatophyta</taxon>
        <taxon>Magnoliopsida</taxon>
        <taxon>eudicotyledons</taxon>
        <taxon>Gunneridae</taxon>
        <taxon>Pentapetalae</taxon>
        <taxon>rosids</taxon>
        <taxon>fabids</taxon>
        <taxon>Fabales</taxon>
        <taxon>Fabaceae</taxon>
        <taxon>Papilionoideae</taxon>
        <taxon>50 kb inversion clade</taxon>
        <taxon>NPAAA clade</taxon>
        <taxon>indigoferoid/millettioid clade</taxon>
        <taxon>Phaseoleae</taxon>
        <taxon>Clitoria</taxon>
    </lineage>
</organism>
<protein>
    <submittedName>
        <fullName evidence="5">Uncharacterized protein</fullName>
    </submittedName>
</protein>